<feature type="non-terminal residue" evidence="1">
    <location>
        <position position="1"/>
    </location>
</feature>
<evidence type="ECO:0000313" key="1">
    <source>
        <dbReference type="EMBL" id="PKY62319.1"/>
    </source>
</evidence>
<gene>
    <name evidence="1" type="ORF">RhiirA4_488596</name>
</gene>
<dbReference type="AlphaFoldDB" id="A0A2I1HTW4"/>
<organism evidence="1 2">
    <name type="scientific">Rhizophagus irregularis</name>
    <dbReference type="NCBI Taxonomy" id="588596"/>
    <lineage>
        <taxon>Eukaryota</taxon>
        <taxon>Fungi</taxon>
        <taxon>Fungi incertae sedis</taxon>
        <taxon>Mucoromycota</taxon>
        <taxon>Glomeromycotina</taxon>
        <taxon>Glomeromycetes</taxon>
        <taxon>Glomerales</taxon>
        <taxon>Glomeraceae</taxon>
        <taxon>Rhizophagus</taxon>
    </lineage>
</organism>
<evidence type="ECO:0000313" key="2">
    <source>
        <dbReference type="Proteomes" id="UP000234323"/>
    </source>
</evidence>
<proteinExistence type="predicted"/>
<keyword evidence="2" id="KW-1185">Reference proteome</keyword>
<reference evidence="1 2" key="1">
    <citation type="submission" date="2015-10" db="EMBL/GenBank/DDBJ databases">
        <title>Genome analyses suggest a sexual origin of heterokaryosis in a supposedly ancient asexual fungus.</title>
        <authorList>
            <person name="Ropars J."/>
            <person name="Sedzielewska K."/>
            <person name="Noel J."/>
            <person name="Charron P."/>
            <person name="Farinelli L."/>
            <person name="Marton T."/>
            <person name="Kruger M."/>
            <person name="Pelin A."/>
            <person name="Brachmann A."/>
            <person name="Corradi N."/>
        </authorList>
    </citation>
    <scope>NUCLEOTIDE SEQUENCE [LARGE SCALE GENOMIC DNA]</scope>
    <source>
        <strain evidence="1 2">A4</strain>
    </source>
</reference>
<dbReference type="Proteomes" id="UP000234323">
    <property type="component" value="Unassembled WGS sequence"/>
</dbReference>
<accession>A0A2I1HTW4</accession>
<protein>
    <submittedName>
        <fullName evidence="1">Uncharacterized protein</fullName>
    </submittedName>
</protein>
<name>A0A2I1HTW4_9GLOM</name>
<dbReference type="EMBL" id="LLXI01006876">
    <property type="protein sequence ID" value="PKY62319.1"/>
    <property type="molecule type" value="Genomic_DNA"/>
</dbReference>
<comment type="caution">
    <text evidence="1">The sequence shown here is derived from an EMBL/GenBank/DDBJ whole genome shotgun (WGS) entry which is preliminary data.</text>
</comment>
<sequence length="67" mass="7843">DALKEKVQGAVKIYELLIEIGEEKINNIRETYVSTIIKFTESEIDKVFKGIKKENKVKYQKKIDVKK</sequence>